<name>A0A3B0US46_9ZZZZ</name>
<evidence type="ECO:0000313" key="1">
    <source>
        <dbReference type="EMBL" id="VAW22914.1"/>
    </source>
</evidence>
<dbReference type="Gene3D" id="3.30.2310.20">
    <property type="entry name" value="RelE-like"/>
    <property type="match status" value="1"/>
</dbReference>
<reference evidence="1" key="1">
    <citation type="submission" date="2018-06" db="EMBL/GenBank/DDBJ databases">
        <authorList>
            <person name="Zhirakovskaya E."/>
        </authorList>
    </citation>
    <scope>NUCLEOTIDE SEQUENCE</scope>
</reference>
<organism evidence="1">
    <name type="scientific">hydrothermal vent metagenome</name>
    <dbReference type="NCBI Taxonomy" id="652676"/>
    <lineage>
        <taxon>unclassified sequences</taxon>
        <taxon>metagenomes</taxon>
        <taxon>ecological metagenomes</taxon>
    </lineage>
</organism>
<gene>
    <name evidence="1" type="ORF">MNBD_ALPHA12-1715</name>
</gene>
<dbReference type="EMBL" id="UOEO01000218">
    <property type="protein sequence ID" value="VAW22914.1"/>
    <property type="molecule type" value="Genomic_DNA"/>
</dbReference>
<dbReference type="AlphaFoldDB" id="A0A3B0US46"/>
<protein>
    <recommendedName>
        <fullName evidence="2">Type II toxin-antitoxin system RelE/ParE family toxin</fullName>
    </recommendedName>
</protein>
<accession>A0A3B0US46</accession>
<sequence>MAALFISELNQKIEWISRADFTGSPRDHMRKGLRAMPYRGRCIYFRSYPERIVIVRVLHSAQDITEQEFEEG</sequence>
<proteinExistence type="predicted"/>
<dbReference type="InterPro" id="IPR035093">
    <property type="entry name" value="RelE/ParE_toxin_dom_sf"/>
</dbReference>
<evidence type="ECO:0008006" key="2">
    <source>
        <dbReference type="Google" id="ProtNLM"/>
    </source>
</evidence>